<protein>
    <submittedName>
        <fullName evidence="1">Uncharacterized protein</fullName>
    </submittedName>
</protein>
<evidence type="ECO:0000313" key="2">
    <source>
        <dbReference type="Proteomes" id="UP000632125"/>
    </source>
</evidence>
<dbReference type="Proteomes" id="UP000632125">
    <property type="component" value="Unassembled WGS sequence"/>
</dbReference>
<sequence length="208" mass="23887">MKKEPKLQDDLPREELEKIVLSFTDPRQVRNVRYDGEGNSFPLYDETDLRDAKAILGVDVKFPLVLPDTELKISNSVLLREGDRNTGFAFRHGADALWNSYRAPYDSAVYDMNDELWLYQSKEPLFDAAKLSYVRTLYADGVEIKAYADPDHVYVGPSYLGNGHDKTKIRSQTYYFWKQNGIYYAACFHGLDADQEENVRRLAAVPAE</sequence>
<accession>A0A927H6A6</accession>
<keyword evidence="2" id="KW-1185">Reference proteome</keyword>
<dbReference type="RefSeq" id="WP_190863194.1">
    <property type="nucleotide sequence ID" value="NZ_JACXIY010000019.1"/>
</dbReference>
<name>A0A927H6A6_9BACL</name>
<reference evidence="1" key="1">
    <citation type="submission" date="2020-09" db="EMBL/GenBank/DDBJ databases">
        <title>A novel bacterium of genus Paenibacillus, isolated from South China Sea.</title>
        <authorList>
            <person name="Huang H."/>
            <person name="Mo K."/>
            <person name="Hu Y."/>
        </authorList>
    </citation>
    <scope>NUCLEOTIDE SEQUENCE</scope>
    <source>
        <strain evidence="1">IB182493</strain>
    </source>
</reference>
<dbReference type="EMBL" id="JACXIY010000019">
    <property type="protein sequence ID" value="MBD2870346.1"/>
    <property type="molecule type" value="Genomic_DNA"/>
</dbReference>
<evidence type="ECO:0000313" key="1">
    <source>
        <dbReference type="EMBL" id="MBD2870346.1"/>
    </source>
</evidence>
<organism evidence="1 2">
    <name type="scientific">Paenibacillus arenilitoris</name>
    <dbReference type="NCBI Taxonomy" id="2772299"/>
    <lineage>
        <taxon>Bacteria</taxon>
        <taxon>Bacillati</taxon>
        <taxon>Bacillota</taxon>
        <taxon>Bacilli</taxon>
        <taxon>Bacillales</taxon>
        <taxon>Paenibacillaceae</taxon>
        <taxon>Paenibacillus</taxon>
    </lineage>
</organism>
<proteinExistence type="predicted"/>
<dbReference type="AlphaFoldDB" id="A0A927H6A6"/>
<gene>
    <name evidence="1" type="ORF">IDH41_17340</name>
</gene>
<comment type="caution">
    <text evidence="1">The sequence shown here is derived from an EMBL/GenBank/DDBJ whole genome shotgun (WGS) entry which is preliminary data.</text>
</comment>